<keyword evidence="4" id="KW-0472">Membrane</keyword>
<evidence type="ECO:0000256" key="1">
    <source>
        <dbReference type="ARBA" id="ARBA00022729"/>
    </source>
</evidence>
<keyword evidence="4" id="KW-1133">Transmembrane helix</keyword>
<feature type="transmembrane region" description="Helical" evidence="4">
    <location>
        <begin position="1940"/>
        <end position="1969"/>
    </location>
</feature>
<gene>
    <name evidence="6" type="ORF">POCTA_138.1.T1150057</name>
</gene>
<dbReference type="OrthoDB" id="313508at2759"/>
<comment type="caution">
    <text evidence="6">The sequence shown here is derived from an EMBL/GenBank/DDBJ whole genome shotgun (WGS) entry which is preliminary data.</text>
</comment>
<dbReference type="Proteomes" id="UP000683925">
    <property type="component" value="Unassembled WGS sequence"/>
</dbReference>
<feature type="domain" description="EGF-like" evidence="5">
    <location>
        <begin position="790"/>
        <end position="836"/>
    </location>
</feature>
<feature type="domain" description="EGF-like" evidence="5">
    <location>
        <begin position="694"/>
        <end position="740"/>
    </location>
</feature>
<feature type="transmembrane region" description="Helical" evidence="4">
    <location>
        <begin position="1841"/>
        <end position="1860"/>
    </location>
</feature>
<feature type="domain" description="EGF-like" evidence="5">
    <location>
        <begin position="398"/>
        <end position="428"/>
    </location>
</feature>
<keyword evidence="2" id="KW-0677">Repeat</keyword>
<feature type="domain" description="EGF-like" evidence="5">
    <location>
        <begin position="745"/>
        <end position="789"/>
    </location>
</feature>
<protein>
    <recommendedName>
        <fullName evidence="5">EGF-like domain-containing protein</fullName>
    </recommendedName>
</protein>
<reference evidence="6" key="1">
    <citation type="submission" date="2021-01" db="EMBL/GenBank/DDBJ databases">
        <authorList>
            <consortium name="Genoscope - CEA"/>
            <person name="William W."/>
        </authorList>
    </citation>
    <scope>NUCLEOTIDE SEQUENCE</scope>
</reference>
<evidence type="ECO:0000256" key="2">
    <source>
        <dbReference type="ARBA" id="ARBA00022737"/>
    </source>
</evidence>
<feature type="domain" description="EGF-like" evidence="5">
    <location>
        <begin position="647"/>
        <end position="676"/>
    </location>
</feature>
<feature type="transmembrane region" description="Helical" evidence="4">
    <location>
        <begin position="1804"/>
        <end position="1820"/>
    </location>
</feature>
<keyword evidence="1" id="KW-0732">Signal</keyword>
<evidence type="ECO:0000313" key="7">
    <source>
        <dbReference type="Proteomes" id="UP000683925"/>
    </source>
</evidence>
<dbReference type="CDD" id="cd00064">
    <property type="entry name" value="FU"/>
    <property type="match status" value="1"/>
</dbReference>
<dbReference type="PANTHER" id="PTHR38934">
    <property type="entry name" value="HYPHALLY REGULATED CELL WALL PROTEIN 1"/>
    <property type="match status" value="1"/>
</dbReference>
<sequence length="2073" mass="238502">MLIFFQIQFVIAQWQVYYSSFNRPSLLYCSDDTCPFGFKQNQSSKIALYRNCTNPKGTALILQDSQMSTVSNYQYYTQNSYSYNHTIVFDVYYISQWYNDALIFEYKNQAYQFIYSTQNPLKFENGACDSEYHEVRTYQISLPYTNQYTNIKFSLTNNLTKALIRNIHFSYISCHLTCKTCTGYGFNECTSCFYDVILTDGICRCPKGKSLFGDRCYEYCPLGYTDSRRRYCKYYQPSYFLNLYLFPFYYTQLIRWDIIYDLRYLSNENKKIAPYFGIFRYNEGANTIVNTTYFVYPLGMQLYIYTCNATSINSGFLIYLNNTYYSSIYYDGTQYIGNNIQIFYQSVIVLSGCQTAKAVLLYTNLNVEQGSFTFSIKGNSTSANFGWYLTYALMSSANCPVYCLKCDKDYFCSQCQIGFKTVSDGYCVTSCPKASILQYNNCIKYDQVTKYSKYLIQQFYDFIVPDNIKSSFVLESSTSKDFQKGDEIYWSYIDSNVVYGGKYVWATARFSQIYTINSPYHSLTIYFDAVFGCNFDAVTGYLGYSINNQTEKSVSMNSTVSINIMNPQPTLTIAFQCYGATNNVLDKYCAISHYYIVVHYCRPYCLQCNDEDNCLIMDTYDTSVIILDPSLCSSSQYYDEEYFKCEECPSRCETCLNEIECLTCKYPYQIFITKCVSQCKLNEYFDELTQICEKCDPLCKQCQLKNKCVNCDQTMFRYLSQEQCLCFDGYYDDNVNLECQVCDILCAKCFGSSNMKCQECITVDKVEKLGNTCNCKSGYYFDKTNSKCILCHNKCENCFSSSDNSCLSCNNSENRILDGLRCSCQTGYFELNDICESCPSIENSSLYQCYKQCGDNSTIWFNQVCSPISCLVGFANNYNQCFPICGDQIKNGNEECDDGNNILDDGCYNCRFQCPQQCLNCNQFTILPCSDVCGDGIISGSEECDDGNQIQFDGCFKCKLECQIQCTQCMRGLCYQCLTYGWSVDINSKTCIENCGDYIIVGKEQCDNGYDFDPNDGCYLCKRQCRDDCLRCSSDGITCLESITVKIYVEMAIQQSILFIETLRSVMIIIQLILMVVVMNASSNVKQLFVRPAQIINASSALILINQIKSVINASNDEKCEDMNNSLYDGCYNCQLSCQPSCQNCTINGCQSCLSGFRLIGNQCQSICGDGLKVPGEDCDDGNLEPFDGCHGCKYSCDLTCLICYFGQCIGCRFGYMMYKGFCEEISSFYNQKIYLEGNLYQINQNRQSYGFNEFCKEAINDACLVCEDNFYLNTITSICQSTCGDSKINGYEQCDYEEPINNIICNQCKFICKEYCVFCLFGLCLQCEEGYFLQLTINQCEQVVECNDIGLYPDLMNNVCYDICGDALISKGEQCEDQNDIPYDGCYKCKYSCHPACPLCILGECVDDGNACSVGYYFDTQQVQCFNICGDGIIAIPDEECDNDWFFDDEDYQCQNCKKICNKNCEICDEIQKCSLCNKNYELLNGKCYPKDQNHNLCLIENCKYCEDSQCIICSTDYVLQPFENICQPICGDGIVLEGELCDDGNSINGDGCDTNCKPSSDSQCVNNQCIYVSHPKPQLKFAKEMDNSQIVYLTYDQQIKLSVNYSIQMFINSISSKINDKDANVSFSEIGSLDQESCQDFQMEIKIQYEEIIIDPIFSIAFADLNIITNEFGKISNEVEISIQLPSPNVLSEKQQQITQSLIKFSGYQMKIIAGLIVLSSLSGKFEIIQNQIDVIQQLYYLKYINSRKGQNLIQYFETFKIIQLASFYDFIGFNPSNNLFFGLSYQKSERIFEEDGRNANYFPNFIQISTVFVFAYFTHQSIKILIKYTMNKIRMLKIVYFNLYILYGLITVTKFSIKNWKNKFSQQFQRLLQALLYEYTISSFLSLIYQDFNQVEGKFSLIVNGVVIYLLIYYLLYQKHSNNKLHIQFTYSCLQKILFGTILIVCFKSTILQIQLCALNEFIYFYHLFKQTKQTEKFELFKKQQTHFNLFVINIMFLINELYKDNPFKIIQIGWIIVALMSSILSITLLVDICKILQPFAQNLIDKLKPQKPIFQNHEILDQIQQRNIL</sequence>
<accession>A0A8S1XAE1</accession>
<dbReference type="PANTHER" id="PTHR38934:SF6">
    <property type="entry name" value="CHROMOSOME UNDETERMINED SCAFFOLD_176, WHOLE GENOME SHOTGUN SEQUENCE"/>
    <property type="match status" value="1"/>
</dbReference>
<evidence type="ECO:0000256" key="3">
    <source>
        <dbReference type="ARBA" id="ARBA00023157"/>
    </source>
</evidence>
<dbReference type="InterPro" id="IPR000742">
    <property type="entry name" value="EGF"/>
</dbReference>
<evidence type="ECO:0000259" key="5">
    <source>
        <dbReference type="SMART" id="SM00181"/>
    </source>
</evidence>
<dbReference type="EMBL" id="CAJJDP010000115">
    <property type="protein sequence ID" value="CAD8197751.1"/>
    <property type="molecule type" value="Genomic_DNA"/>
</dbReference>
<dbReference type="SMART" id="SM00181">
    <property type="entry name" value="EGF"/>
    <property type="match status" value="7"/>
</dbReference>
<feature type="transmembrane region" description="Helical" evidence="4">
    <location>
        <begin position="2013"/>
        <end position="2034"/>
    </location>
</feature>
<keyword evidence="4" id="KW-0812">Transmembrane</keyword>
<dbReference type="InterPro" id="IPR006212">
    <property type="entry name" value="Furin_repeat"/>
</dbReference>
<evidence type="ECO:0000256" key="4">
    <source>
        <dbReference type="SAM" id="Phobius"/>
    </source>
</evidence>
<dbReference type="OMA" id="NCEICDE"/>
<proteinExistence type="predicted"/>
<name>A0A8S1XAE1_PAROT</name>
<organism evidence="6 7">
    <name type="scientific">Paramecium octaurelia</name>
    <dbReference type="NCBI Taxonomy" id="43137"/>
    <lineage>
        <taxon>Eukaryota</taxon>
        <taxon>Sar</taxon>
        <taxon>Alveolata</taxon>
        <taxon>Ciliophora</taxon>
        <taxon>Intramacronucleata</taxon>
        <taxon>Oligohymenophorea</taxon>
        <taxon>Peniculida</taxon>
        <taxon>Parameciidae</taxon>
        <taxon>Paramecium</taxon>
    </lineage>
</organism>
<feature type="domain" description="EGF-like" evidence="5">
    <location>
        <begin position="1308"/>
        <end position="1342"/>
    </location>
</feature>
<feature type="transmembrane region" description="Helical" evidence="4">
    <location>
        <begin position="1904"/>
        <end position="1920"/>
    </location>
</feature>
<dbReference type="NCBIfam" id="TIGR02232">
    <property type="entry name" value="myxo_disulf_rpt"/>
    <property type="match status" value="3"/>
</dbReference>
<evidence type="ECO:0000313" key="6">
    <source>
        <dbReference type="EMBL" id="CAD8197751.1"/>
    </source>
</evidence>
<dbReference type="SMART" id="SM00261">
    <property type="entry name" value="FU"/>
    <property type="match status" value="10"/>
</dbReference>
<dbReference type="InterPro" id="IPR011936">
    <property type="entry name" value="Myxo_disulph_rpt"/>
</dbReference>
<feature type="domain" description="EGF-like" evidence="5">
    <location>
        <begin position="1192"/>
        <end position="1224"/>
    </location>
</feature>
<keyword evidence="3" id="KW-1015">Disulfide bond</keyword>
<dbReference type="Pfam" id="PF13948">
    <property type="entry name" value="DUF4215"/>
    <property type="match status" value="8"/>
</dbReference>
<keyword evidence="7" id="KW-1185">Reference proteome</keyword>